<evidence type="ECO:0000313" key="2">
    <source>
        <dbReference type="Proteomes" id="UP000800035"/>
    </source>
</evidence>
<dbReference type="OrthoDB" id="3685356at2759"/>
<accession>A0A6A5TFB8</accession>
<gene>
    <name evidence="1" type="ORF">CC80DRAFT_240219</name>
</gene>
<dbReference type="EMBL" id="ML977026">
    <property type="protein sequence ID" value="KAF1950342.1"/>
    <property type="molecule type" value="Genomic_DNA"/>
</dbReference>
<keyword evidence="2" id="KW-1185">Reference proteome</keyword>
<dbReference type="AlphaFoldDB" id="A0A6A5TFB8"/>
<dbReference type="Proteomes" id="UP000800035">
    <property type="component" value="Unassembled WGS sequence"/>
</dbReference>
<proteinExistence type="predicted"/>
<reference evidence="1" key="1">
    <citation type="journal article" date="2020" name="Stud. Mycol.">
        <title>101 Dothideomycetes genomes: a test case for predicting lifestyles and emergence of pathogens.</title>
        <authorList>
            <person name="Haridas S."/>
            <person name="Albert R."/>
            <person name="Binder M."/>
            <person name="Bloem J."/>
            <person name="Labutti K."/>
            <person name="Salamov A."/>
            <person name="Andreopoulos B."/>
            <person name="Baker S."/>
            <person name="Barry K."/>
            <person name="Bills G."/>
            <person name="Bluhm B."/>
            <person name="Cannon C."/>
            <person name="Castanera R."/>
            <person name="Culley D."/>
            <person name="Daum C."/>
            <person name="Ezra D."/>
            <person name="Gonzalez J."/>
            <person name="Henrissat B."/>
            <person name="Kuo A."/>
            <person name="Liang C."/>
            <person name="Lipzen A."/>
            <person name="Lutzoni F."/>
            <person name="Magnuson J."/>
            <person name="Mondo S."/>
            <person name="Nolan M."/>
            <person name="Ohm R."/>
            <person name="Pangilinan J."/>
            <person name="Park H.-J."/>
            <person name="Ramirez L."/>
            <person name="Alfaro M."/>
            <person name="Sun H."/>
            <person name="Tritt A."/>
            <person name="Yoshinaga Y."/>
            <person name="Zwiers L.-H."/>
            <person name="Turgeon B."/>
            <person name="Goodwin S."/>
            <person name="Spatafora J."/>
            <person name="Crous P."/>
            <person name="Grigoriev I."/>
        </authorList>
    </citation>
    <scope>NUCLEOTIDE SEQUENCE</scope>
    <source>
        <strain evidence="1">CBS 675.92</strain>
    </source>
</reference>
<organism evidence="1 2">
    <name type="scientific">Byssothecium circinans</name>
    <dbReference type="NCBI Taxonomy" id="147558"/>
    <lineage>
        <taxon>Eukaryota</taxon>
        <taxon>Fungi</taxon>
        <taxon>Dikarya</taxon>
        <taxon>Ascomycota</taxon>
        <taxon>Pezizomycotina</taxon>
        <taxon>Dothideomycetes</taxon>
        <taxon>Pleosporomycetidae</taxon>
        <taxon>Pleosporales</taxon>
        <taxon>Massarineae</taxon>
        <taxon>Massarinaceae</taxon>
        <taxon>Byssothecium</taxon>
    </lineage>
</organism>
<name>A0A6A5TFB8_9PLEO</name>
<protein>
    <submittedName>
        <fullName evidence="1">Uncharacterized protein</fullName>
    </submittedName>
</protein>
<sequence length="338" mass="38333">MAETYPPHMAEPKVPWVRRTTKLRENVPRYLFRCLTCSSDSGSFLSTPAITALRDHHTSLGAETSPLELSSWSSSLQSVLCHAEATVRKKEVYVYIAVMDTMELEGEVSVWQSQSFEMSNQQVATHEYFAHGQLTWTGFAAVPFDYLVIHGLYGLFPELKTYGGSYLDLHLRKKLYTKKGKMPSMKDLNAIRQLGPLFGQLALPVMAALICLQPRPWGSRASSNRWWKSNKTLFSHHQKRGEVTTSQVEYVLEGLRGPSVTEQRQSQEWVRATDVDVIHANHLDGGRFPDVELWIDLLYAMVTYTVQAEQHPLPARNVRPGGKRMKAGQKVLHWLSCS</sequence>
<evidence type="ECO:0000313" key="1">
    <source>
        <dbReference type="EMBL" id="KAF1950342.1"/>
    </source>
</evidence>